<dbReference type="FunFam" id="2.60.40.10:FF:001176">
    <property type="entry name" value="Usherin"/>
    <property type="match status" value="1"/>
</dbReference>
<feature type="domain" description="Fibronectin type-III" evidence="3">
    <location>
        <begin position="2328"/>
        <end position="2424"/>
    </location>
</feature>
<dbReference type="CDD" id="cd00063">
    <property type="entry name" value="FN3"/>
    <property type="match status" value="21"/>
</dbReference>
<evidence type="ECO:0000313" key="4">
    <source>
        <dbReference type="EMBL" id="PKU48923.1"/>
    </source>
</evidence>
<dbReference type="FunFam" id="2.60.40.10:FF:000819">
    <property type="entry name" value="Usherin"/>
    <property type="match status" value="1"/>
</dbReference>
<dbReference type="FunFam" id="2.60.40.10:FF:001379">
    <property type="entry name" value="Usherin"/>
    <property type="match status" value="1"/>
</dbReference>
<keyword evidence="2" id="KW-0812">Transmembrane</keyword>
<name>A0A2I0US92_LIMLA</name>
<dbReference type="FunFam" id="2.60.40.10:FF:002683">
    <property type="entry name" value="Predicted protein"/>
    <property type="match status" value="1"/>
</dbReference>
<dbReference type="Pfam" id="PF24748">
    <property type="entry name" value="Galaxin_repeat"/>
    <property type="match status" value="1"/>
</dbReference>
<feature type="domain" description="Fibronectin type-III" evidence="3">
    <location>
        <begin position="1932"/>
        <end position="2018"/>
    </location>
</feature>
<dbReference type="FunFam" id="2.60.40.10:FF:001211">
    <property type="entry name" value="Usherin"/>
    <property type="match status" value="1"/>
</dbReference>
<dbReference type="FunFam" id="2.60.40.10:FF:001161">
    <property type="entry name" value="Usherin"/>
    <property type="match status" value="1"/>
</dbReference>
<dbReference type="FunFam" id="2.60.40.10:FF:001037">
    <property type="entry name" value="Usherin"/>
    <property type="match status" value="1"/>
</dbReference>
<protein>
    <recommendedName>
        <fullName evidence="3">Fibronectin type-III domain-containing protein</fullName>
    </recommendedName>
</protein>
<dbReference type="FunFam" id="2.60.40.10:FF:001255">
    <property type="entry name" value="usherin"/>
    <property type="match status" value="1"/>
</dbReference>
<feature type="domain" description="Fibronectin type-III" evidence="3">
    <location>
        <begin position="1316"/>
        <end position="1406"/>
    </location>
</feature>
<dbReference type="FunFam" id="2.60.40.10:FF:001945">
    <property type="entry name" value="Usherin"/>
    <property type="match status" value="1"/>
</dbReference>
<organism evidence="4 5">
    <name type="scientific">Limosa lapponica baueri</name>
    <dbReference type="NCBI Taxonomy" id="1758121"/>
    <lineage>
        <taxon>Eukaryota</taxon>
        <taxon>Metazoa</taxon>
        <taxon>Chordata</taxon>
        <taxon>Craniata</taxon>
        <taxon>Vertebrata</taxon>
        <taxon>Euteleostomi</taxon>
        <taxon>Archelosauria</taxon>
        <taxon>Archosauria</taxon>
        <taxon>Dinosauria</taxon>
        <taxon>Saurischia</taxon>
        <taxon>Theropoda</taxon>
        <taxon>Coelurosauria</taxon>
        <taxon>Aves</taxon>
        <taxon>Neognathae</taxon>
        <taxon>Neoaves</taxon>
        <taxon>Charadriiformes</taxon>
        <taxon>Scolopacidae</taxon>
        <taxon>Limosa</taxon>
    </lineage>
</organism>
<keyword evidence="5" id="KW-1185">Reference proteome</keyword>
<feature type="domain" description="Fibronectin type-III" evidence="3">
    <location>
        <begin position="326"/>
        <end position="419"/>
    </location>
</feature>
<dbReference type="InterPro" id="IPR013783">
    <property type="entry name" value="Ig-like_fold"/>
</dbReference>
<dbReference type="OrthoDB" id="5984158at2759"/>
<dbReference type="InterPro" id="IPR003961">
    <property type="entry name" value="FN3_dom"/>
</dbReference>
<feature type="domain" description="Fibronectin type-III" evidence="3">
    <location>
        <begin position="1228"/>
        <end position="1315"/>
    </location>
</feature>
<dbReference type="Pfam" id="PF00041">
    <property type="entry name" value="fn3"/>
    <property type="match status" value="10"/>
</dbReference>
<dbReference type="EMBL" id="KZ505644">
    <property type="protein sequence ID" value="PKU48923.1"/>
    <property type="molecule type" value="Genomic_DNA"/>
</dbReference>
<feature type="domain" description="Fibronectin type-III" evidence="3">
    <location>
        <begin position="1407"/>
        <end position="1501"/>
    </location>
</feature>
<dbReference type="PROSITE" id="PS50853">
    <property type="entry name" value="FN3"/>
    <property type="match status" value="20"/>
</dbReference>
<feature type="domain" description="Fibronectin type-III" evidence="3">
    <location>
        <begin position="2198"/>
        <end position="2327"/>
    </location>
</feature>
<dbReference type="PANTHER" id="PTHR46957">
    <property type="entry name" value="CYTOKINE RECEPTOR"/>
    <property type="match status" value="1"/>
</dbReference>
<gene>
    <name evidence="4" type="ORF">llap_779</name>
</gene>
<dbReference type="PANTHER" id="PTHR46957:SF7">
    <property type="entry name" value="USHERIN"/>
    <property type="match status" value="1"/>
</dbReference>
<feature type="domain" description="Fibronectin type-III" evidence="3">
    <location>
        <begin position="1729"/>
        <end position="1817"/>
    </location>
</feature>
<feature type="domain" description="Fibronectin type-III" evidence="3">
    <location>
        <begin position="423"/>
        <end position="535"/>
    </location>
</feature>
<keyword evidence="2" id="KW-0472">Membrane</keyword>
<dbReference type="FunFam" id="2.60.40.10:FF:001390">
    <property type="entry name" value="Usherin"/>
    <property type="match status" value="1"/>
</dbReference>
<dbReference type="FunFam" id="2.60.40.10:FF:000915">
    <property type="entry name" value="Usherin"/>
    <property type="match status" value="1"/>
</dbReference>
<feature type="domain" description="Fibronectin type-III" evidence="3">
    <location>
        <begin position="2427"/>
        <end position="2527"/>
    </location>
</feature>
<feature type="domain" description="Fibronectin type-III" evidence="3">
    <location>
        <begin position="223"/>
        <end position="322"/>
    </location>
</feature>
<dbReference type="FunFam" id="2.60.40.10:FF:000991">
    <property type="entry name" value="Usherin"/>
    <property type="match status" value="1"/>
</dbReference>
<dbReference type="FunFam" id="2.60.40.10:FF:001168">
    <property type="entry name" value="Usherin"/>
    <property type="match status" value="1"/>
</dbReference>
<accession>A0A2I0US92</accession>
<feature type="domain" description="Fibronectin type-III" evidence="3">
    <location>
        <begin position="1502"/>
        <end position="1599"/>
    </location>
</feature>
<reference evidence="5" key="1">
    <citation type="submission" date="2017-11" db="EMBL/GenBank/DDBJ databases">
        <authorList>
            <person name="Lima N.C."/>
            <person name="Parody-Merino A.M."/>
            <person name="Battley P.F."/>
            <person name="Fidler A.E."/>
            <person name="Prosdocimi F."/>
        </authorList>
    </citation>
    <scope>NUCLEOTIDE SEQUENCE [LARGE SCALE GENOMIC DNA]</scope>
</reference>
<feature type="region of interest" description="Disordered" evidence="1">
    <location>
        <begin position="312"/>
        <end position="331"/>
    </location>
</feature>
<dbReference type="Proteomes" id="UP000233556">
    <property type="component" value="Unassembled WGS sequence"/>
</dbReference>
<evidence type="ECO:0000259" key="3">
    <source>
        <dbReference type="PROSITE" id="PS50853"/>
    </source>
</evidence>
<feature type="domain" description="Fibronectin type-III" evidence="3">
    <location>
        <begin position="634"/>
        <end position="720"/>
    </location>
</feature>
<evidence type="ECO:0000256" key="2">
    <source>
        <dbReference type="SAM" id="Phobius"/>
    </source>
</evidence>
<keyword evidence="2" id="KW-1133">Transmembrane helix</keyword>
<evidence type="ECO:0000313" key="5">
    <source>
        <dbReference type="Proteomes" id="UP000233556"/>
    </source>
</evidence>
<feature type="domain" description="Fibronectin type-III" evidence="3">
    <location>
        <begin position="134"/>
        <end position="222"/>
    </location>
</feature>
<proteinExistence type="predicted"/>
<dbReference type="FunFam" id="2.60.40.10:FF:001135">
    <property type="entry name" value="Usherin"/>
    <property type="match status" value="1"/>
</dbReference>
<feature type="compositionally biased region" description="Polar residues" evidence="1">
    <location>
        <begin position="312"/>
        <end position="321"/>
    </location>
</feature>
<dbReference type="FunFam" id="2.60.40.10:FF:001296">
    <property type="entry name" value="Usherin"/>
    <property type="match status" value="1"/>
</dbReference>
<feature type="domain" description="Fibronectin type-III" evidence="3">
    <location>
        <begin position="1137"/>
        <end position="1225"/>
    </location>
</feature>
<dbReference type="InterPro" id="IPR050713">
    <property type="entry name" value="RTP_Phos/Ushers"/>
</dbReference>
<dbReference type="FunFam" id="2.60.40.10:FF:001173">
    <property type="entry name" value="Usherin"/>
    <property type="match status" value="1"/>
</dbReference>
<evidence type="ECO:0000256" key="1">
    <source>
        <dbReference type="SAM" id="MobiDB-lite"/>
    </source>
</evidence>
<dbReference type="InterPro" id="IPR036116">
    <property type="entry name" value="FN3_sf"/>
</dbReference>
<feature type="domain" description="Fibronectin type-III" evidence="3">
    <location>
        <begin position="2110"/>
        <end position="2194"/>
    </location>
</feature>
<feature type="transmembrane region" description="Helical" evidence="2">
    <location>
        <begin position="2633"/>
        <end position="2655"/>
    </location>
</feature>
<feature type="domain" description="Fibronectin type-III" evidence="3">
    <location>
        <begin position="539"/>
        <end position="630"/>
    </location>
</feature>
<dbReference type="SMART" id="SM00060">
    <property type="entry name" value="FN3"/>
    <property type="match status" value="21"/>
</dbReference>
<dbReference type="InterPro" id="IPR056601">
    <property type="entry name" value="Galaxin_dom"/>
</dbReference>
<feature type="domain" description="Fibronectin type-III" evidence="3">
    <location>
        <begin position="1819"/>
        <end position="1928"/>
    </location>
</feature>
<reference evidence="5" key="2">
    <citation type="submission" date="2017-12" db="EMBL/GenBank/DDBJ databases">
        <title>Genome sequence of the Bar-tailed Godwit (Limosa lapponica baueri).</title>
        <authorList>
            <person name="Lima N.C.B."/>
            <person name="Parody-Merino A.M."/>
            <person name="Battley P.F."/>
            <person name="Fidler A.E."/>
            <person name="Prosdocimi F."/>
        </authorList>
    </citation>
    <scope>NUCLEOTIDE SEQUENCE [LARGE SCALE GENOMIC DNA]</scope>
</reference>
<dbReference type="Gene3D" id="2.60.40.10">
    <property type="entry name" value="Immunoglobulins"/>
    <property type="match status" value="21"/>
</dbReference>
<dbReference type="SUPFAM" id="SSF49265">
    <property type="entry name" value="Fibronectin type III"/>
    <property type="match status" value="14"/>
</dbReference>
<sequence>MDLLEPSSEEKDLGVLVDSKMTMSKQCALVARKANGILGCIGKSVPSRSREVILPLYSALVRPQLEYCIQFWAPQFKRDRELLERVQRRATKMIQGLEHLPCEERLRELGLFTLEKRRLRGDLINAYKYLKGPGPLDPPLLLNVTSRAASITWQHPLKPNGIITHYNIFQNGQLHATVLGTRSNCTVEDLHPYTIYVFQVEGCTSKGCSLSPKTLEIKTLPDAPEDIPAPELYSDTPTSVVVSWQPPARSNGLVENVTIERRIKGTEQISTVVTLPFNQSMSYIDQSTALSPWQKFEYRMLMSTLRGGTNNSAWSEVTTRPSRPAGVQPPDAEVLGPYSVKVSWKPPLIQNGEILNYEIRMPDPRIVITGNTSSTLSYLVTNLTPYTNYSVTVIACSGGDGFLGGCTESLPTSVTTPSTVPQSVSPLSVTPISESFIAISWQPPLRPNGPHLRVQESMSELMEGGYELLRRKIQQPLASNPPEDLNLWHNIYSGTQWFYEDKGLSRYTTYEYKLIVHNEVGYTSSEEVIATTLAGLPKKGSILIARTVNHTAVDVEWSKPTLQDLQGDVAYYTLFLNSTHDRRSLRIQADVNSIVIGDLQPNTEYQIFFQVFNGVHSINSEVVHVTTSDGEPEGMFPPEVVIINSTAVRVIWTSPSNPNGVVTEYSIYVNNKLYKTRMNEPGSFLLADLSPFTVYDIQIEACTVYACVRSNGTQVTTVEDEPKQLSAPVIHIIGSRYYAIGGFHISERFVAGMGTGISLQINWTSPGQPNGIILGYELLRKAWQRCTPSKIPRSSKSNRMCISLECNKHENICGEVCYHPELKVCCNGILHDNKPGFQCCEDKYIPFILNSPGVCCGGQIHAVQPKHQCCGGYYTRVLVGEVCCPNEEQNRVSVGIGDSCCQGMPYSTSGDQICCGGSLHDSFNQQCCGGEVISMDLVCCGDEEEGTAHRPLTGMFCCGKEYVNMSDTICCSGSSGEFLAHVRKNDQVPVKCCETELIPKSEECCNGVGYNPLKYVCSDKISAGMMMKVKEECKANIVCPLSTEATAHCGKCDFDPRENICAWIKGSQSATEKEIREGVCPAEEETVYTGSPNQYSFTDLNLEPFITYEYRVAAWNSYGRGFSEISRAVTKQDVPQGVSPPKWAKVDDREDMILLNWEEPLQPNGLILHYIILRNGIERFRGTEMSFTDTSGIQPYQEYSYQLRACTVAGCADSSKVVAVTVQGIPESVQPPNVSALNSTALHLSWIAPKKPNGIIREYQISQVGKGLIYTDAANRMQHTVSGLQPYTNYSFMLTACTSAGCASSQLLSGQTLQAAPHGVWPKPHHIIVSSTEVEIYWSEPKKPNGLITQYRLFRDGEQIFLGGSRDLNFTDVNLQPNSRYVYQLEASTWGGSNTSDKYVIQTPIGTPEKIHVPYNVTVIDAYSIFLAWDMPGIFTVNVPLEYSILLNASSPSLLVKPVGRTRFAFVDGLDPYTLYEIRIQACQNGGCGVGGQTYSRTAEAPPRELSPPIVKAIGSALIEVKWTPPKKPNGIITNYFIYRRPVGSQEELLLFIWAEGALEFIDASEALQPFTLYEYRARAQNSVGSVDSLWASTQTLEAAPWGMGAPWAQATSAYSVRLNWTQPVSPNGVISLYRVVYQEKRSDPTFSIPAVTALTVTVPVRSEFVLKFALLLIRAVSGLCQMLFEGTKHQAHLFGLKPFTTYHIHVVAVNNAGQVSSPWTSVRTLEASPSGLSNFTVEKKENGRALLLKWSEPSQPNGVIKTYNIFSDDNLEYSGLSRQFLFRRLEPYTLYTLVLEACNAAGCTRSSPQPVRTDEAPPVSQMAPVIQAVNATNVELSWLQPINPNGKIIRYEVIHRCTKENAAGYRATIEDEKIVFTEYNAGSNTFMYNDKGLQPWTRYEYKIRTWNAAGYADSSWTVAKTSQTAPKGLAAPRLSLVSVNPRKVLISWASPAQPNGILQSYRLLKNDVLYPFSFDAATFNYTDEDLLPYSMYNYAIVACTMGGCSTSEPAAIRTPEAAPALVDPPSLQAVSATQINASWTPPQIQNGDITKYILKLNNEEYHPGKRLQMLVSNLQPYTQYDFALVACTAGGCTASISQSVMTMEAPPLNMEAPRLLVMGSESIEITWKLPANPNGKITSYELRRDGVIVYSGLETRFLDFTLMPGMEYSYTVTANNSQGSVTSPSAQIKTNPSAPSGMLPPRLQAWSSKEILVAWDPPIKVNGDIRNYTISIHEPAETGRKTVDFDASHVSFLRRSYIVAELQPYTRRRTTQAHLSLDLALVYNGSSTSFKDDKLLPYTEYEYQVWSVNSAGRTPSGWSRCRTGPAPPEGLGAPLFDMVTSTVAVVNISPPLKPNGVVSIYRLFTNDTRGTDVVLSEGTATQQTIHGLKPFTTYSVGVEACTCFNCCSKGPMAQMTTQPAPPSEQPPPQIRTVTSRNASFQWSAPESPNGIVTSYELHVYMACPLNLQPAVKACSPGPTEVKYTGKGQSANVSNLEPYTTYNLRVVSYNSVGSSASEWIGFTTEKEPPRYTAPFSIVSNLSTIHIDWSRTFVLNGRLKEYALTESGQRIYSGFDTELYLPRTSDKMTCITDEGTAMTPIIKYSAADGVGLILTTPGEKDKAESKRAKFYNELWFAVLMVVLGLILLAILLSLILQRKVHKQPYARDRPPLVPLQKRTSPMSVYSSGEIHPFETIADTSDSSSSVTLKRYTMHFEGLADTKIPGAGSPMSNRNVHIASGARRPSQSQLSRTYSPASLHRSVSQLLDLYDKKSLAEEPPWDAIIRNHRTTGRGLYVDEEDLVNVIKGFSTVTKEHTTFTDTHL</sequence>
<feature type="domain" description="Fibronectin type-III" evidence="3">
    <location>
        <begin position="1603"/>
        <end position="1728"/>
    </location>
</feature>
<dbReference type="FunFam" id="2.60.40.10:FF:001030">
    <property type="entry name" value="Usherin"/>
    <property type="match status" value="1"/>
</dbReference>
<dbReference type="FunFam" id="2.60.40.10:FF:001716">
    <property type="entry name" value="Usherin"/>
    <property type="match status" value="1"/>
</dbReference>
<feature type="domain" description="Fibronectin type-III" evidence="3">
    <location>
        <begin position="2022"/>
        <end position="2109"/>
    </location>
</feature>